<accession>A0ABY7TEP8</accession>
<gene>
    <name evidence="1" type="ORF">PQO05_09650</name>
</gene>
<evidence type="ECO:0000313" key="2">
    <source>
        <dbReference type="Proteomes" id="UP001216139"/>
    </source>
</evidence>
<sequence length="360" mass="40472">MDSKQIAHLRLINQQLTQPQLTKAADLVSWMGCIQSQDFAGAKWAIANRVQGLTDLQIEADFNAGKILRTHILRPTWHFVCPEDIGWMLQLTAPHIKAMSKSMHKQLDINQDTLNKSKDILIEALTGNKHLTRQQLLPYYAEKGINTDDIRLGIILMDAELDGLICSGAKQGKQFTHALLHERVKSTSTLDREAAIAELAKRYFYSHGPATLQDFAWWSGLNLGDSKHGLAMNKEALASEIVNGQTYWFYGEAEKQSNKSKSAQLLPAFDEYTVAYKDRSSVLSTDYNKATGNGIFKPLIIIDGQVAGIWKRSLTKNKVIIDPELFKPIDKRAQQKLMSEARRFGKYLGLAPQVNGFNEE</sequence>
<dbReference type="Proteomes" id="UP001216139">
    <property type="component" value="Chromosome"/>
</dbReference>
<dbReference type="EMBL" id="CP117167">
    <property type="protein sequence ID" value="WCT14198.1"/>
    <property type="molecule type" value="Genomic_DNA"/>
</dbReference>
<protein>
    <submittedName>
        <fullName evidence="1">Winged helix DNA-binding domain-containing protein</fullName>
    </submittedName>
</protein>
<keyword evidence="2" id="KW-1185">Reference proteome</keyword>
<dbReference type="Pfam" id="PF06224">
    <property type="entry name" value="AlkZ-like"/>
    <property type="match status" value="1"/>
</dbReference>
<dbReference type="RefSeq" id="WP_273632528.1">
    <property type="nucleotide sequence ID" value="NZ_CP117167.1"/>
</dbReference>
<dbReference type="PANTHER" id="PTHR38479:SF2">
    <property type="entry name" value="WINGED HELIX DNA-BINDING DOMAIN-CONTAINING PROTEIN"/>
    <property type="match status" value="1"/>
</dbReference>
<dbReference type="PANTHER" id="PTHR38479">
    <property type="entry name" value="LMO0824 PROTEIN"/>
    <property type="match status" value="1"/>
</dbReference>
<reference evidence="1 2" key="1">
    <citation type="submission" date="2023-02" db="EMBL/GenBank/DDBJ databases">
        <title>Genome sequence of Mucilaginibacter jinjuensis strain KACC 16571.</title>
        <authorList>
            <person name="Kim S."/>
            <person name="Heo J."/>
            <person name="Kwon S.-W."/>
        </authorList>
    </citation>
    <scope>NUCLEOTIDE SEQUENCE [LARGE SCALE GENOMIC DNA]</scope>
    <source>
        <strain evidence="1 2">KACC 16571</strain>
    </source>
</reference>
<evidence type="ECO:0000313" key="1">
    <source>
        <dbReference type="EMBL" id="WCT14198.1"/>
    </source>
</evidence>
<organism evidence="1 2">
    <name type="scientific">Mucilaginibacter jinjuensis</name>
    <dbReference type="NCBI Taxonomy" id="1176721"/>
    <lineage>
        <taxon>Bacteria</taxon>
        <taxon>Pseudomonadati</taxon>
        <taxon>Bacteroidota</taxon>
        <taxon>Sphingobacteriia</taxon>
        <taxon>Sphingobacteriales</taxon>
        <taxon>Sphingobacteriaceae</taxon>
        <taxon>Mucilaginibacter</taxon>
    </lineage>
</organism>
<dbReference type="GO" id="GO:0003677">
    <property type="term" value="F:DNA binding"/>
    <property type="evidence" value="ECO:0007669"/>
    <property type="project" value="UniProtKB-KW"/>
</dbReference>
<proteinExistence type="predicted"/>
<keyword evidence="1" id="KW-0238">DNA-binding</keyword>
<dbReference type="InterPro" id="IPR009351">
    <property type="entry name" value="AlkZ-like"/>
</dbReference>
<name>A0ABY7TEP8_9SPHI</name>